<dbReference type="Gene3D" id="3.90.70.80">
    <property type="match status" value="1"/>
</dbReference>
<evidence type="ECO:0000259" key="2">
    <source>
        <dbReference type="PROSITE" id="PS50802"/>
    </source>
</evidence>
<organism evidence="3 4">
    <name type="scientific">Rhynchophorus ferrugineus</name>
    <name type="common">Red palm weevil</name>
    <name type="synonym">Curculio ferrugineus</name>
    <dbReference type="NCBI Taxonomy" id="354439"/>
    <lineage>
        <taxon>Eukaryota</taxon>
        <taxon>Metazoa</taxon>
        <taxon>Ecdysozoa</taxon>
        <taxon>Arthropoda</taxon>
        <taxon>Hexapoda</taxon>
        <taxon>Insecta</taxon>
        <taxon>Pterygota</taxon>
        <taxon>Neoptera</taxon>
        <taxon>Endopterygota</taxon>
        <taxon>Coleoptera</taxon>
        <taxon>Polyphaga</taxon>
        <taxon>Cucujiformia</taxon>
        <taxon>Curculionidae</taxon>
        <taxon>Dryophthorinae</taxon>
        <taxon>Rhynchophorus</taxon>
    </lineage>
</organism>
<accession>A0A834IN96</accession>
<feature type="compositionally biased region" description="Basic residues" evidence="1">
    <location>
        <begin position="340"/>
        <end position="351"/>
    </location>
</feature>
<dbReference type="EMBL" id="JAACXV010000080">
    <property type="protein sequence ID" value="KAF7284229.1"/>
    <property type="molecule type" value="Genomic_DNA"/>
</dbReference>
<dbReference type="CDD" id="cd22753">
    <property type="entry name" value="OTU_ALG13-like"/>
    <property type="match status" value="1"/>
</dbReference>
<feature type="region of interest" description="Disordered" evidence="1">
    <location>
        <begin position="335"/>
        <end position="365"/>
    </location>
</feature>
<dbReference type="PANTHER" id="PTHR12419">
    <property type="entry name" value="OTU DOMAIN CONTAINING PROTEIN"/>
    <property type="match status" value="1"/>
</dbReference>
<evidence type="ECO:0000256" key="1">
    <source>
        <dbReference type="SAM" id="MobiDB-lite"/>
    </source>
</evidence>
<evidence type="ECO:0000313" key="4">
    <source>
        <dbReference type="Proteomes" id="UP000625711"/>
    </source>
</evidence>
<keyword evidence="4" id="KW-1185">Reference proteome</keyword>
<dbReference type="InterPro" id="IPR003323">
    <property type="entry name" value="OTU_dom"/>
</dbReference>
<dbReference type="Proteomes" id="UP000625711">
    <property type="component" value="Unassembled WGS sequence"/>
</dbReference>
<proteinExistence type="predicted"/>
<feature type="domain" description="OTU" evidence="2">
    <location>
        <begin position="24"/>
        <end position="148"/>
    </location>
</feature>
<comment type="caution">
    <text evidence="3">The sequence shown here is derived from an EMBL/GenBank/DDBJ whole genome shotgun (WGS) entry which is preliminary data.</text>
</comment>
<dbReference type="GO" id="GO:0004843">
    <property type="term" value="F:cysteine-type deubiquitinase activity"/>
    <property type="evidence" value="ECO:0007669"/>
    <property type="project" value="TreeGrafter"/>
</dbReference>
<sequence length="666" mass="75643">MAGKPSKKGRNPGVVDKWLDDLQLYRKNVAYDETCLFRAVSEQLFECQIFHERVRKDCIDYGRKHPEIFKNLVDKEIDILTHLDLLEKHMVICGNVEIHLISRKYNRDILIFHANKQQVYDVTKLNIKRAPLMLCLMDEDHYDAVYKKHHIETAGFCQSLVYKVLYEEVFKISKVDSIVNAMLYEKTQVISQSELEEKHMSIDSSELLDNTVIAPFPFKVAKALDPTIYRNIEYDSWGEVRRELRLGDWYYGDDKLKMGTRCVLSDSISGELHDCYIQEILKQETKCVVYLTKIAERRIVDYADLSPESDAKPWPLPYRFSKNLVITNTTQLPPMDKIKSMRKKSKEKRQNKNVNDAKGPTNSEADSIDSLSAFVGVPLQMQTLNANTINNNVECGKVEVSTETTGLTLPPSEGLLTPVTPEINHYPQRYQWEPVHWPVPQAQYIAPDSSFYAQTGANPFVWPQGSPAPYYDCKPMVASTPVTPNVVPYHESNYPFYFNYQVEQYPMNSGSPTGTSPSVTPIKSVENNERIVETPQQMVQSPSVLNESTMSSSHCQTMPPQDSVPKMNVAYIPQGSQPMDLYHSVLPVPAGTPIIYAPIPPEGDMMVHTPPVNLYTPTTPVEMQYVHSQGYIYPSGPSIPGYSVYTPPFSYNSQGFVFPQASSPTK</sequence>
<protein>
    <recommendedName>
        <fullName evidence="2">OTU domain-containing protein</fullName>
    </recommendedName>
</protein>
<dbReference type="InterPro" id="IPR038765">
    <property type="entry name" value="Papain-like_cys_pep_sf"/>
</dbReference>
<dbReference type="Pfam" id="PF02338">
    <property type="entry name" value="OTU"/>
    <property type="match status" value="1"/>
</dbReference>
<reference evidence="3" key="1">
    <citation type="submission" date="2020-08" db="EMBL/GenBank/DDBJ databases">
        <title>Genome sequencing and assembly of the red palm weevil Rhynchophorus ferrugineus.</title>
        <authorList>
            <person name="Dias G.B."/>
            <person name="Bergman C.M."/>
            <person name="Manee M."/>
        </authorList>
    </citation>
    <scope>NUCLEOTIDE SEQUENCE</scope>
    <source>
        <strain evidence="3">AA-2017</strain>
        <tissue evidence="3">Whole larva</tissue>
    </source>
</reference>
<name>A0A834IN96_RHYFE</name>
<dbReference type="OrthoDB" id="10017659at2759"/>
<dbReference type="SUPFAM" id="SSF54001">
    <property type="entry name" value="Cysteine proteinases"/>
    <property type="match status" value="1"/>
</dbReference>
<dbReference type="AlphaFoldDB" id="A0A834IN96"/>
<dbReference type="GO" id="GO:0016579">
    <property type="term" value="P:protein deubiquitination"/>
    <property type="evidence" value="ECO:0007669"/>
    <property type="project" value="TreeGrafter"/>
</dbReference>
<dbReference type="PANTHER" id="PTHR12419:SF10">
    <property type="entry name" value="DEUBIQUITINASE OTUD6B"/>
    <property type="match status" value="1"/>
</dbReference>
<dbReference type="PROSITE" id="PS50802">
    <property type="entry name" value="OTU"/>
    <property type="match status" value="1"/>
</dbReference>
<dbReference type="InterPro" id="IPR049769">
    <property type="entry name" value="OTU_OTU"/>
</dbReference>
<gene>
    <name evidence="3" type="ORF">GWI33_022381</name>
</gene>
<evidence type="ECO:0000313" key="3">
    <source>
        <dbReference type="EMBL" id="KAF7284229.1"/>
    </source>
</evidence>
<dbReference type="InterPro" id="IPR050704">
    <property type="entry name" value="Peptidase_C85-like"/>
</dbReference>